<dbReference type="InterPro" id="IPR001471">
    <property type="entry name" value="AP2/ERF_dom"/>
</dbReference>
<dbReference type="FunFam" id="3.30.730.10:FF:000001">
    <property type="entry name" value="Ethylene-responsive transcription factor 2"/>
    <property type="match status" value="1"/>
</dbReference>
<keyword evidence="4" id="KW-0805">Transcription regulation</keyword>
<proteinExistence type="predicted"/>
<dbReference type="GO" id="GO:0006952">
    <property type="term" value="P:defense response"/>
    <property type="evidence" value="ECO:0007669"/>
    <property type="project" value="UniProtKB-KW"/>
</dbReference>
<sequence length="332" mass="37108">MSSSKPSHDKPYPLFEPILTNTGFTLLQRNTAAAAHPTERRGRKKQAEPGRFLGVRRRPWGRYAAEIRDPTTKERHWLGTFDTAQEAALAYDRAALNIKGTQARTNFIYSHDHYQNNFNSLLNPNFNHFQGFVQPPPPPPPPPKTTTPQVIIPTTPVQSENDTCHSNASSYNDDDNRLFNLSKGDTNSGYLDCIVPNSYLNPSSSKEAANIIKVDDQAQIFKSSSDNYEHINNGDLVGPTTAWNVDDENPGNNYFASNCEEFGYDQQQSSWELSAMINDNPTMVDQNSGELINWTDENVPSSFDQMMMVSMGCSSFYPCFGDAVVDLGNSLF</sequence>
<gene>
    <name evidence="9" type="ORF">BUALT_Bualt14G0072000</name>
</gene>
<comment type="caution">
    <text evidence="9">The sequence shown here is derived from an EMBL/GenBank/DDBJ whole genome shotgun (WGS) entry which is preliminary data.</text>
</comment>
<name>A0AAV6WIU0_9LAMI</name>
<protein>
    <recommendedName>
        <fullName evidence="8">AP2/ERF domain-containing protein</fullName>
    </recommendedName>
</protein>
<dbReference type="GO" id="GO:0009873">
    <property type="term" value="P:ethylene-activated signaling pathway"/>
    <property type="evidence" value="ECO:0007669"/>
    <property type="project" value="UniProtKB-KW"/>
</dbReference>
<keyword evidence="5" id="KW-0238">DNA-binding</keyword>
<evidence type="ECO:0000256" key="3">
    <source>
        <dbReference type="ARBA" id="ARBA00022821"/>
    </source>
</evidence>
<dbReference type="EMBL" id="WHWC01000014">
    <property type="protein sequence ID" value="KAG8369999.1"/>
    <property type="molecule type" value="Genomic_DNA"/>
</dbReference>
<evidence type="ECO:0000256" key="2">
    <source>
        <dbReference type="ARBA" id="ARBA00022745"/>
    </source>
</evidence>
<accession>A0AAV6WIU0</accession>
<keyword evidence="10" id="KW-1185">Reference proteome</keyword>
<dbReference type="AlphaFoldDB" id="A0AAV6WIU0"/>
<evidence type="ECO:0000256" key="7">
    <source>
        <dbReference type="ARBA" id="ARBA00023242"/>
    </source>
</evidence>
<dbReference type="InterPro" id="IPR036955">
    <property type="entry name" value="AP2/ERF_dom_sf"/>
</dbReference>
<dbReference type="PROSITE" id="PS51032">
    <property type="entry name" value="AP2_ERF"/>
    <property type="match status" value="1"/>
</dbReference>
<dbReference type="Pfam" id="PF00847">
    <property type="entry name" value="AP2"/>
    <property type="match status" value="1"/>
</dbReference>
<dbReference type="PRINTS" id="PR00367">
    <property type="entry name" value="ETHRSPELEMNT"/>
</dbReference>
<keyword evidence="7" id="KW-0539">Nucleus</keyword>
<dbReference type="CDD" id="cd00018">
    <property type="entry name" value="AP2"/>
    <property type="match status" value="1"/>
</dbReference>
<keyword evidence="2" id="KW-0936">Ethylene signaling pathway</keyword>
<dbReference type="GO" id="GO:0003700">
    <property type="term" value="F:DNA-binding transcription factor activity"/>
    <property type="evidence" value="ECO:0007669"/>
    <property type="project" value="InterPro"/>
</dbReference>
<evidence type="ECO:0000256" key="5">
    <source>
        <dbReference type="ARBA" id="ARBA00023125"/>
    </source>
</evidence>
<dbReference type="SMART" id="SM00380">
    <property type="entry name" value="AP2"/>
    <property type="match status" value="1"/>
</dbReference>
<evidence type="ECO:0000256" key="6">
    <source>
        <dbReference type="ARBA" id="ARBA00023163"/>
    </source>
</evidence>
<evidence type="ECO:0000313" key="9">
    <source>
        <dbReference type="EMBL" id="KAG8369999.1"/>
    </source>
</evidence>
<dbReference type="PANTHER" id="PTHR31677:SF49">
    <property type="entry name" value="ETHYLENE-RESPONSIVE TRANSCRIPTION FACTOR ERF086"/>
    <property type="match status" value="1"/>
</dbReference>
<feature type="domain" description="AP2/ERF" evidence="8">
    <location>
        <begin position="51"/>
        <end position="108"/>
    </location>
</feature>
<dbReference type="GO" id="GO:0005634">
    <property type="term" value="C:nucleus"/>
    <property type="evidence" value="ECO:0007669"/>
    <property type="project" value="UniProtKB-SubCell"/>
</dbReference>
<organism evidence="9 10">
    <name type="scientific">Buddleja alternifolia</name>
    <dbReference type="NCBI Taxonomy" id="168488"/>
    <lineage>
        <taxon>Eukaryota</taxon>
        <taxon>Viridiplantae</taxon>
        <taxon>Streptophyta</taxon>
        <taxon>Embryophyta</taxon>
        <taxon>Tracheophyta</taxon>
        <taxon>Spermatophyta</taxon>
        <taxon>Magnoliopsida</taxon>
        <taxon>eudicotyledons</taxon>
        <taxon>Gunneridae</taxon>
        <taxon>Pentapetalae</taxon>
        <taxon>asterids</taxon>
        <taxon>lamiids</taxon>
        <taxon>Lamiales</taxon>
        <taxon>Scrophulariaceae</taxon>
        <taxon>Buddlejeae</taxon>
        <taxon>Buddleja</taxon>
    </lineage>
</organism>
<dbReference type="InterPro" id="IPR016177">
    <property type="entry name" value="DNA-bd_dom_sf"/>
</dbReference>
<keyword evidence="3" id="KW-0611">Plant defense</keyword>
<evidence type="ECO:0000313" key="10">
    <source>
        <dbReference type="Proteomes" id="UP000826271"/>
    </source>
</evidence>
<dbReference type="PANTHER" id="PTHR31677">
    <property type="entry name" value="AP2 DOMAIN CLASS TRANSCRIPTION FACTOR"/>
    <property type="match status" value="1"/>
</dbReference>
<evidence type="ECO:0000259" key="8">
    <source>
        <dbReference type="PROSITE" id="PS51032"/>
    </source>
</evidence>
<comment type="subcellular location">
    <subcellularLocation>
        <location evidence="1">Nucleus</location>
    </subcellularLocation>
</comment>
<dbReference type="GO" id="GO:0003677">
    <property type="term" value="F:DNA binding"/>
    <property type="evidence" value="ECO:0007669"/>
    <property type="project" value="UniProtKB-KW"/>
</dbReference>
<reference evidence="9" key="1">
    <citation type="submission" date="2019-10" db="EMBL/GenBank/DDBJ databases">
        <authorList>
            <person name="Zhang R."/>
            <person name="Pan Y."/>
            <person name="Wang J."/>
            <person name="Ma R."/>
            <person name="Yu S."/>
        </authorList>
    </citation>
    <scope>NUCLEOTIDE SEQUENCE</scope>
    <source>
        <strain evidence="9">LA-IB0</strain>
        <tissue evidence="9">Leaf</tissue>
    </source>
</reference>
<dbReference type="Gene3D" id="3.30.730.10">
    <property type="entry name" value="AP2/ERF domain"/>
    <property type="match status" value="1"/>
</dbReference>
<dbReference type="SUPFAM" id="SSF54171">
    <property type="entry name" value="DNA-binding domain"/>
    <property type="match status" value="1"/>
</dbReference>
<evidence type="ECO:0000256" key="4">
    <source>
        <dbReference type="ARBA" id="ARBA00023015"/>
    </source>
</evidence>
<evidence type="ECO:0000256" key="1">
    <source>
        <dbReference type="ARBA" id="ARBA00004123"/>
    </source>
</evidence>
<dbReference type="Proteomes" id="UP000826271">
    <property type="component" value="Unassembled WGS sequence"/>
</dbReference>
<keyword evidence="6" id="KW-0804">Transcription</keyword>